<reference evidence="1 2" key="1">
    <citation type="journal article" date="2012" name="Genome Biol.">
        <title>Genome and low-iron response of an oceanic diatom adapted to chronic iron limitation.</title>
        <authorList>
            <person name="Lommer M."/>
            <person name="Specht M."/>
            <person name="Roy A.S."/>
            <person name="Kraemer L."/>
            <person name="Andreson R."/>
            <person name="Gutowska M.A."/>
            <person name="Wolf J."/>
            <person name="Bergner S.V."/>
            <person name="Schilhabel M.B."/>
            <person name="Klostermeier U.C."/>
            <person name="Beiko R.G."/>
            <person name="Rosenstiel P."/>
            <person name="Hippler M."/>
            <person name="Laroche J."/>
        </authorList>
    </citation>
    <scope>NUCLEOTIDE SEQUENCE [LARGE SCALE GENOMIC DNA]</scope>
    <source>
        <strain evidence="1 2">CCMP1005</strain>
    </source>
</reference>
<comment type="caution">
    <text evidence="1">The sequence shown here is derived from an EMBL/GenBank/DDBJ whole genome shotgun (WGS) entry which is preliminary data.</text>
</comment>
<gene>
    <name evidence="1" type="ORF">THAOC_12148</name>
</gene>
<proteinExistence type="predicted"/>
<protein>
    <submittedName>
        <fullName evidence="1">Uncharacterized protein</fullName>
    </submittedName>
</protein>
<dbReference type="EMBL" id="AGNL01014082">
    <property type="protein sequence ID" value="EJK66884.1"/>
    <property type="molecule type" value="Genomic_DNA"/>
</dbReference>
<dbReference type="AlphaFoldDB" id="K0SPF4"/>
<feature type="non-terminal residue" evidence="1">
    <location>
        <position position="1"/>
    </location>
</feature>
<organism evidence="1 2">
    <name type="scientific">Thalassiosira oceanica</name>
    <name type="common">Marine diatom</name>
    <dbReference type="NCBI Taxonomy" id="159749"/>
    <lineage>
        <taxon>Eukaryota</taxon>
        <taxon>Sar</taxon>
        <taxon>Stramenopiles</taxon>
        <taxon>Ochrophyta</taxon>
        <taxon>Bacillariophyta</taxon>
        <taxon>Coscinodiscophyceae</taxon>
        <taxon>Thalassiosirophycidae</taxon>
        <taxon>Thalassiosirales</taxon>
        <taxon>Thalassiosiraceae</taxon>
        <taxon>Thalassiosira</taxon>
    </lineage>
</organism>
<accession>K0SPF4</accession>
<evidence type="ECO:0000313" key="2">
    <source>
        <dbReference type="Proteomes" id="UP000266841"/>
    </source>
</evidence>
<dbReference type="Proteomes" id="UP000266841">
    <property type="component" value="Unassembled WGS sequence"/>
</dbReference>
<sequence length="116" mass="12527">FNKNQTGLLKVKFKGKSSASRVFSCEISDMTLLVSLISPARLRANSEMPRVNADDLGGTCVLLGLGLREDDKSALVEDGCDPSPPDEHEPSPFMTLPTHSADTKSHWRVVSLCGVV</sequence>
<name>K0SPF4_THAOC</name>
<keyword evidence="2" id="KW-1185">Reference proteome</keyword>
<evidence type="ECO:0000313" key="1">
    <source>
        <dbReference type="EMBL" id="EJK66884.1"/>
    </source>
</evidence>